<evidence type="ECO:0000256" key="3">
    <source>
        <dbReference type="ARBA" id="ARBA00022692"/>
    </source>
</evidence>
<dbReference type="AlphaFoldDB" id="A0A922STH5"/>
<feature type="transmembrane region" description="Helical" evidence="8">
    <location>
        <begin position="422"/>
        <end position="445"/>
    </location>
</feature>
<keyword evidence="3 8" id="KW-0812">Transmembrane</keyword>
<evidence type="ECO:0000313" key="11">
    <source>
        <dbReference type="Proteomes" id="UP000249757"/>
    </source>
</evidence>
<evidence type="ECO:0000256" key="5">
    <source>
        <dbReference type="ARBA" id="ARBA00023065"/>
    </source>
</evidence>
<dbReference type="Proteomes" id="UP000249757">
    <property type="component" value="Unassembled WGS sequence"/>
</dbReference>
<feature type="transmembrane region" description="Helical" evidence="8">
    <location>
        <begin position="134"/>
        <end position="154"/>
    </location>
</feature>
<feature type="transmembrane region" description="Helical" evidence="8">
    <location>
        <begin position="236"/>
        <end position="256"/>
    </location>
</feature>
<feature type="transmembrane region" description="Helical" evidence="8">
    <location>
        <begin position="277"/>
        <end position="296"/>
    </location>
</feature>
<evidence type="ECO:0000256" key="4">
    <source>
        <dbReference type="ARBA" id="ARBA00022989"/>
    </source>
</evidence>
<accession>A0A922STH5</accession>
<keyword evidence="4 8" id="KW-1133">Transmembrane helix</keyword>
<dbReference type="PANTHER" id="PTHR32468">
    <property type="entry name" value="CATION/H + ANTIPORTER"/>
    <property type="match status" value="1"/>
</dbReference>
<proteinExistence type="predicted"/>
<keyword evidence="11" id="KW-1185">Reference proteome</keyword>
<dbReference type="Gene3D" id="3.40.50.12370">
    <property type="match status" value="1"/>
</dbReference>
<evidence type="ECO:0000256" key="7">
    <source>
        <dbReference type="SAM" id="MobiDB-lite"/>
    </source>
</evidence>
<evidence type="ECO:0000313" key="10">
    <source>
        <dbReference type="EMBL" id="KAI1511409.1"/>
    </source>
</evidence>
<gene>
    <name evidence="10" type="ORF">Ptr86124_009813</name>
</gene>
<comment type="subcellular location">
    <subcellularLocation>
        <location evidence="1">Membrane</location>
        <topology evidence="1">Multi-pass membrane protein</topology>
    </subcellularLocation>
</comment>
<comment type="caution">
    <text evidence="10">The sequence shown here is derived from an EMBL/GenBank/DDBJ whole genome shotgun (WGS) entry which is preliminary data.</text>
</comment>
<dbReference type="PANTHER" id="PTHR32468:SF0">
    <property type="entry name" value="K(+)_H(+) ANTIPORTER 1"/>
    <property type="match status" value="1"/>
</dbReference>
<feature type="transmembrane region" description="Helical" evidence="8">
    <location>
        <begin position="39"/>
        <end position="57"/>
    </location>
</feature>
<evidence type="ECO:0000256" key="8">
    <source>
        <dbReference type="SAM" id="Phobius"/>
    </source>
</evidence>
<dbReference type="Gene3D" id="1.20.1530.20">
    <property type="match status" value="1"/>
</dbReference>
<dbReference type="InterPro" id="IPR038770">
    <property type="entry name" value="Na+/solute_symporter_sf"/>
</dbReference>
<name>A0A922STH5_9PLEO</name>
<reference evidence="11" key="1">
    <citation type="journal article" date="2022" name="Microb. Genom.">
        <title>A global pangenome for the wheat fungal pathogen Pyrenophora tritici-repentis and prediction of effector protein structural homology.</title>
        <authorList>
            <person name="Moolhuijzen P.M."/>
            <person name="See P.T."/>
            <person name="Shi G."/>
            <person name="Powell H.R."/>
            <person name="Cockram J."/>
            <person name="Jorgensen L.N."/>
            <person name="Benslimane H."/>
            <person name="Strelkov S.E."/>
            <person name="Turner J."/>
            <person name="Liu Z."/>
            <person name="Moffat C.S."/>
        </authorList>
    </citation>
    <scope>NUCLEOTIDE SEQUENCE [LARGE SCALE GENOMIC DNA]</scope>
</reference>
<dbReference type="InterPro" id="IPR050794">
    <property type="entry name" value="CPA2_transporter"/>
</dbReference>
<organism evidence="10 11">
    <name type="scientific">Pyrenophora tritici-repentis</name>
    <dbReference type="NCBI Taxonomy" id="45151"/>
    <lineage>
        <taxon>Eukaryota</taxon>
        <taxon>Fungi</taxon>
        <taxon>Dikarya</taxon>
        <taxon>Ascomycota</taxon>
        <taxon>Pezizomycotina</taxon>
        <taxon>Dothideomycetes</taxon>
        <taxon>Pleosporomycetidae</taxon>
        <taxon>Pleosporales</taxon>
        <taxon>Pleosporineae</taxon>
        <taxon>Pleosporaceae</taxon>
        <taxon>Pyrenophora</taxon>
    </lineage>
</organism>
<keyword evidence="6 8" id="KW-0472">Membrane</keyword>
<protein>
    <submittedName>
        <fullName evidence="10">K antiporter</fullName>
    </submittedName>
</protein>
<dbReference type="GO" id="GO:0016020">
    <property type="term" value="C:membrane"/>
    <property type="evidence" value="ECO:0007669"/>
    <property type="project" value="UniProtKB-SubCell"/>
</dbReference>
<feature type="compositionally biased region" description="Polar residues" evidence="7">
    <location>
        <begin position="531"/>
        <end position="541"/>
    </location>
</feature>
<feature type="region of interest" description="Disordered" evidence="7">
    <location>
        <begin position="1"/>
        <end position="20"/>
    </location>
</feature>
<evidence type="ECO:0000259" key="9">
    <source>
        <dbReference type="Pfam" id="PF00999"/>
    </source>
</evidence>
<dbReference type="GO" id="GO:0015297">
    <property type="term" value="F:antiporter activity"/>
    <property type="evidence" value="ECO:0007669"/>
    <property type="project" value="InterPro"/>
</dbReference>
<dbReference type="InterPro" id="IPR006153">
    <property type="entry name" value="Cation/H_exchanger_TM"/>
</dbReference>
<dbReference type="EMBL" id="NRDI02000014">
    <property type="protein sequence ID" value="KAI1511409.1"/>
    <property type="molecule type" value="Genomic_DNA"/>
</dbReference>
<keyword evidence="5" id="KW-0406">Ion transport</keyword>
<feature type="compositionally biased region" description="Low complexity" evidence="7">
    <location>
        <begin position="1"/>
        <end position="12"/>
    </location>
</feature>
<feature type="transmembrane region" description="Helical" evidence="8">
    <location>
        <begin position="69"/>
        <end position="85"/>
    </location>
</feature>
<feature type="transmembrane region" description="Helical" evidence="8">
    <location>
        <begin position="206"/>
        <end position="230"/>
    </location>
</feature>
<sequence>MASQTMAMASPSPTAPPKVAPQAGVLEGMNPVHFDAKNPLTLFIIQAGIIIIVCHMINYPLSKIRQPRVISEIIGGIILGPSVMGRIPGFKDSIFPQASMTNLNLVANLGLTLFLFIIGLEVDLRFLLSNWKIALNVGIASMAVPFGLGAAIAVGLYNEFKDEPGMVQIDFSVYMLFIGVAMAITAFPVLCRILTELKLLMTPVGVIVLSAGVGNDVVGWILLALCVALVNAGSGLTALWVLLTCAGYMLFLVYGVRPVFVYVLRRSRALQDGPSQVIISLTLLIALGSAFFTGIIGVHPIFGAFMAGLICPHEGGFAIKVAEKIEDLIGALLLPLYFTLSGLNTNIGLLDSGIVWAYVIGVVVVAFFSKFISAALAARGSKMLWRECFTVGSLMSCKGLVELIVLNIGLEARILSTRTFTIFVVMALVTTFASSPLTMFFYPVWYQKKVEAWRRGEIDWDTGKPLDGADGAGDVIQYEKMAAEKIQRMTVYLRLDSMPNLLAFTSLFSGTPDLLAAKQHPSKAISESKETGSTAVAEQTPPQRPVEAYGLRLLNLTDRGSSVMQVSEIESYTAHDPVVNTFRTFGRLHNLAVSGEVLVVPEASFAETLTTRASDSNLLVLPWSETGGMSEQTIIEDSNHKARNKLEASTYTSFVQQTLAQASTPVAILINKNFGGSSGSKNKDTRQRLKLTRTYSNVSLSSTRDKAVTAPIADPSHHVFLPYFGGNDDWTALRLVLQLARNPHVTATIVHFDVPRNEGSVDEKTTITTTAVGEKGHDITTTSTSTSSSREQDAAFFASLRASLPIDIAPRVVFETVTSTSPVKDVIARASIEVGQAPRNAGDLIVLGRNVARNAVLEREEVAKGNHGGSGGGGADEIRNSSSTSAAATLGVLAERVWESKLGASVLVVKAGL</sequence>
<feature type="transmembrane region" description="Helical" evidence="8">
    <location>
        <begin position="174"/>
        <end position="194"/>
    </location>
</feature>
<evidence type="ECO:0000256" key="2">
    <source>
        <dbReference type="ARBA" id="ARBA00022448"/>
    </source>
</evidence>
<feature type="transmembrane region" description="Helical" evidence="8">
    <location>
        <begin position="105"/>
        <end position="122"/>
    </location>
</feature>
<feature type="region of interest" description="Disordered" evidence="7">
    <location>
        <begin position="519"/>
        <end position="542"/>
    </location>
</feature>
<dbReference type="GO" id="GO:1902600">
    <property type="term" value="P:proton transmembrane transport"/>
    <property type="evidence" value="ECO:0007669"/>
    <property type="project" value="InterPro"/>
</dbReference>
<dbReference type="Pfam" id="PF00999">
    <property type="entry name" value="Na_H_Exchanger"/>
    <property type="match status" value="1"/>
</dbReference>
<evidence type="ECO:0000256" key="6">
    <source>
        <dbReference type="ARBA" id="ARBA00023136"/>
    </source>
</evidence>
<feature type="transmembrane region" description="Helical" evidence="8">
    <location>
        <begin position="355"/>
        <end position="377"/>
    </location>
</feature>
<feature type="domain" description="Cation/H+ exchanger transmembrane" evidence="9">
    <location>
        <begin position="52"/>
        <end position="432"/>
    </location>
</feature>
<dbReference type="OrthoDB" id="2687058at2759"/>
<keyword evidence="2" id="KW-0813">Transport</keyword>
<evidence type="ECO:0000256" key="1">
    <source>
        <dbReference type="ARBA" id="ARBA00004141"/>
    </source>
</evidence>